<evidence type="ECO:0000313" key="4">
    <source>
        <dbReference type="EMBL" id="SKA36726.1"/>
    </source>
</evidence>
<dbReference type="PROSITE" id="PS51387">
    <property type="entry name" value="FAD_PCMH"/>
    <property type="match status" value="1"/>
</dbReference>
<dbReference type="AlphaFoldDB" id="A0A1T4T8H2"/>
<dbReference type="SUPFAM" id="SSF55103">
    <property type="entry name" value="FAD-linked oxidases, C-terminal domain"/>
    <property type="match status" value="1"/>
</dbReference>
<dbReference type="STRING" id="225324.SAMN02745126_05829"/>
<dbReference type="Gene3D" id="3.30.465.10">
    <property type="match status" value="1"/>
</dbReference>
<dbReference type="PANTHER" id="PTHR11748:SF103">
    <property type="entry name" value="GLYCOLATE OXIDASE SUBUNIT GLCE"/>
    <property type="match status" value="1"/>
</dbReference>
<dbReference type="GO" id="GO:0003824">
    <property type="term" value="F:catalytic activity"/>
    <property type="evidence" value="ECO:0007669"/>
    <property type="project" value="InterPro"/>
</dbReference>
<dbReference type="EMBL" id="FUWJ01000014">
    <property type="protein sequence ID" value="SKA36726.1"/>
    <property type="molecule type" value="Genomic_DNA"/>
</dbReference>
<dbReference type="PANTHER" id="PTHR11748">
    <property type="entry name" value="D-LACTATE DEHYDROGENASE"/>
    <property type="match status" value="1"/>
</dbReference>
<keyword evidence="2" id="KW-0274">FAD</keyword>
<reference evidence="5" key="1">
    <citation type="submission" date="2017-02" db="EMBL/GenBank/DDBJ databases">
        <authorList>
            <person name="Varghese N."/>
            <person name="Submissions S."/>
        </authorList>
    </citation>
    <scope>NUCLEOTIDE SEQUENCE [LARGE SCALE GENOMIC DNA]</scope>
    <source>
        <strain evidence="5">ATCC 27094</strain>
    </source>
</reference>
<accession>A0A1T4T8H2</accession>
<name>A0A1T4T8H2_9HYPH</name>
<evidence type="ECO:0000256" key="2">
    <source>
        <dbReference type="ARBA" id="ARBA00022827"/>
    </source>
</evidence>
<dbReference type="Pfam" id="PF01565">
    <property type="entry name" value="FAD_binding_4"/>
    <property type="match status" value="1"/>
</dbReference>
<dbReference type="InterPro" id="IPR036318">
    <property type="entry name" value="FAD-bd_PCMH-like_sf"/>
</dbReference>
<dbReference type="GO" id="GO:0071949">
    <property type="term" value="F:FAD binding"/>
    <property type="evidence" value="ECO:0007669"/>
    <property type="project" value="InterPro"/>
</dbReference>
<dbReference type="NCBIfam" id="NF008439">
    <property type="entry name" value="PRK11282.1"/>
    <property type="match status" value="1"/>
</dbReference>
<organism evidence="4 5">
    <name type="scientific">Enhydrobacter aerosaccus</name>
    <dbReference type="NCBI Taxonomy" id="225324"/>
    <lineage>
        <taxon>Bacteria</taxon>
        <taxon>Pseudomonadati</taxon>
        <taxon>Pseudomonadota</taxon>
        <taxon>Alphaproteobacteria</taxon>
        <taxon>Hyphomicrobiales</taxon>
        <taxon>Enhydrobacter</taxon>
    </lineage>
</organism>
<dbReference type="InterPro" id="IPR016166">
    <property type="entry name" value="FAD-bd_PCMH"/>
</dbReference>
<evidence type="ECO:0000259" key="3">
    <source>
        <dbReference type="PROSITE" id="PS51387"/>
    </source>
</evidence>
<evidence type="ECO:0000256" key="1">
    <source>
        <dbReference type="ARBA" id="ARBA00022630"/>
    </source>
</evidence>
<proteinExistence type="predicted"/>
<sequence>MTGTIRPRDTQELRQAVEWALNADESLEVRGTGSKQALGKPTACKQVLDLSAIAGVVDYAPEELVVTVRAGTPLRDVEALLAQRNQMLAFEPPDLGPLLGREPGEGTLVGTLMGNFAGPRRLSAGAARDHLLGFSGVNGRGEWFKSGGRVMKNVTGYDLSKLIAGSWGTLAVLDEVSVKVLPAPDQTRTLLLHGLDDAMAVKALCAAMGSPHEVSGAAHIKDRTALRVEGVAPSVEARLTGLRDLLSDTGATMDELGTLESRAFWRDVRDVTVLGADADAVIWRISCPPTEGPRVVARIRNQRPTMKAFYDWSGGLIWLALPPTADGDHVLVRAALGATGGHATLIRASEAVRAAVPVFQPQSAALLALAQRVKDSFDPKGLFNPGRLG</sequence>
<dbReference type="InterPro" id="IPR006094">
    <property type="entry name" value="Oxid_FAD_bind_N"/>
</dbReference>
<dbReference type="Proteomes" id="UP000190092">
    <property type="component" value="Unassembled WGS sequence"/>
</dbReference>
<dbReference type="OrthoDB" id="9811557at2"/>
<feature type="domain" description="FAD-binding PCMH-type" evidence="3">
    <location>
        <begin position="1"/>
        <end position="183"/>
    </location>
</feature>
<dbReference type="SUPFAM" id="SSF56176">
    <property type="entry name" value="FAD-binding/transporter-associated domain-like"/>
    <property type="match status" value="1"/>
</dbReference>
<dbReference type="RefSeq" id="WP_085937572.1">
    <property type="nucleotide sequence ID" value="NZ_FUWJ01000014.1"/>
</dbReference>
<keyword evidence="5" id="KW-1185">Reference proteome</keyword>
<gene>
    <name evidence="4" type="ORF">SAMN02745126_05829</name>
</gene>
<dbReference type="InterPro" id="IPR016169">
    <property type="entry name" value="FAD-bd_PCMH_sub2"/>
</dbReference>
<protein>
    <submittedName>
        <fullName evidence="4">Glycolate oxidase FAD binding subunit</fullName>
    </submittedName>
</protein>
<keyword evidence="1" id="KW-0285">Flavoprotein</keyword>
<dbReference type="InterPro" id="IPR016164">
    <property type="entry name" value="FAD-linked_Oxase-like_C"/>
</dbReference>
<evidence type="ECO:0000313" key="5">
    <source>
        <dbReference type="Proteomes" id="UP000190092"/>
    </source>
</evidence>